<gene>
    <name evidence="3" type="ORF">F4X14_14940</name>
</gene>
<dbReference type="EMBL" id="VXMH01000076">
    <property type="protein sequence ID" value="MYC96258.1"/>
    <property type="molecule type" value="Genomic_DNA"/>
</dbReference>
<proteinExistence type="predicted"/>
<protein>
    <submittedName>
        <fullName evidence="3">M81 family metallopeptidase</fullName>
    </submittedName>
</protein>
<dbReference type="PIRSF" id="PIRSF012702">
    <property type="entry name" value="UCP012702"/>
    <property type="match status" value="1"/>
</dbReference>
<accession>A0A6B1D9A6</accession>
<comment type="caution">
    <text evidence="3">The sequence shown here is derived from an EMBL/GenBank/DDBJ whole genome shotgun (WGS) entry which is preliminary data.</text>
</comment>
<reference evidence="3" key="1">
    <citation type="submission" date="2019-09" db="EMBL/GenBank/DDBJ databases">
        <title>Characterisation of the sponge microbiome using genome-centric metagenomics.</title>
        <authorList>
            <person name="Engelberts J.P."/>
            <person name="Robbins S.J."/>
            <person name="De Goeij J.M."/>
            <person name="Aranda M."/>
            <person name="Bell S.C."/>
            <person name="Webster N.S."/>
        </authorList>
    </citation>
    <scope>NUCLEOTIDE SEQUENCE</scope>
    <source>
        <strain evidence="3">SB0661_bin_32</strain>
    </source>
</reference>
<feature type="domain" description="Microcystin LR degradation protein MlrC N-terminal" evidence="2">
    <location>
        <begin position="6"/>
        <end position="298"/>
    </location>
</feature>
<evidence type="ECO:0000259" key="2">
    <source>
        <dbReference type="Pfam" id="PF07364"/>
    </source>
</evidence>
<dbReference type="InterPro" id="IPR010799">
    <property type="entry name" value="MlrC_C"/>
</dbReference>
<dbReference type="InterPro" id="IPR015995">
    <property type="entry name" value="MlrC_N"/>
</dbReference>
<sequence length="510" mass="56372">MSVQKRIFMCGIATETHDFNKYPTTLEAFTDKGLYFVQEGESLERFREGDLWFGGYLEVADSEGWQLVTGVCAFAWPWGSVTEHAFETLWARIERQLRDEAPFDGILLPLHGGMACEHLDDPVGEFVARIRRIVGRRVPIAASLDLHSNLSPQFVRDCDIICGFHTTPHIDVRQTAFRTAKLLARTLRGEIQPQCHSIHPPVLFGIDHGRTTVPHAPMFTLLKRAEVIQAEDPQLLDASFMPAYPFCDQPWTGTSAVLVMDGLSERVNDYLDEFGAEIWRTRDVLTIDIVSIDEALDAVEQTANDPRPFLLGDFTDGPYSGAYGDATAMLSALIERGTPGAVFGPLFDAEAVEQAHAGGVGAQIEVELGGKCDPRYGGGPVSGAAIVKALSDGKFIHKGPFMQGQPGDLGESALLEIGGVGVIVNPFPSQLHDREQLKLFGIRFEELNVLVSKSFNHMRADFEPPSRGLLYPDAGGVFSFNFSKFPFEKIRRPIWPLDDFEISPGDMDRC</sequence>
<feature type="domain" description="Microcystin LR degradation protein MlrC C-terminal" evidence="1">
    <location>
        <begin position="312"/>
        <end position="489"/>
    </location>
</feature>
<evidence type="ECO:0000313" key="3">
    <source>
        <dbReference type="EMBL" id="MYC96258.1"/>
    </source>
</evidence>
<evidence type="ECO:0000259" key="1">
    <source>
        <dbReference type="Pfam" id="PF07171"/>
    </source>
</evidence>
<organism evidence="3">
    <name type="scientific">Caldilineaceae bacterium SB0661_bin_32</name>
    <dbReference type="NCBI Taxonomy" id="2605255"/>
    <lineage>
        <taxon>Bacteria</taxon>
        <taxon>Bacillati</taxon>
        <taxon>Chloroflexota</taxon>
        <taxon>Caldilineae</taxon>
        <taxon>Caldilineales</taxon>
        <taxon>Caldilineaceae</taxon>
    </lineage>
</organism>
<dbReference type="Pfam" id="PF07364">
    <property type="entry name" value="DUF1485"/>
    <property type="match status" value="1"/>
</dbReference>
<dbReference type="InterPro" id="IPR009197">
    <property type="entry name" value="MlrC"/>
</dbReference>
<dbReference type="Pfam" id="PF07171">
    <property type="entry name" value="MlrC_C"/>
    <property type="match status" value="1"/>
</dbReference>
<name>A0A6B1D9A6_9CHLR</name>
<dbReference type="AlphaFoldDB" id="A0A6B1D9A6"/>